<evidence type="ECO:0000256" key="6">
    <source>
        <dbReference type="ARBA" id="ARBA00022982"/>
    </source>
</evidence>
<dbReference type="GO" id="GO:0016651">
    <property type="term" value="F:oxidoreductase activity, acting on NAD(P)H"/>
    <property type="evidence" value="ECO:0007669"/>
    <property type="project" value="UniProtKB-ARBA"/>
</dbReference>
<dbReference type="InterPro" id="IPR029039">
    <property type="entry name" value="Flavoprotein-like_sf"/>
</dbReference>
<organism evidence="9 10">
    <name type="scientific">Oribacterium sinus</name>
    <dbReference type="NCBI Taxonomy" id="237576"/>
    <lineage>
        <taxon>Bacteria</taxon>
        <taxon>Bacillati</taxon>
        <taxon>Bacillota</taxon>
        <taxon>Clostridia</taxon>
        <taxon>Lachnospirales</taxon>
        <taxon>Lachnospiraceae</taxon>
        <taxon>Oribacterium</taxon>
    </lineage>
</organism>
<keyword evidence="3 7" id="KW-0813">Transport</keyword>
<evidence type="ECO:0000256" key="3">
    <source>
        <dbReference type="ARBA" id="ARBA00022448"/>
    </source>
</evidence>
<dbReference type="AlphaFoldDB" id="A0A7W9SI23"/>
<evidence type="ECO:0000256" key="4">
    <source>
        <dbReference type="ARBA" id="ARBA00022630"/>
    </source>
</evidence>
<dbReference type="SUPFAM" id="SSF52218">
    <property type="entry name" value="Flavoproteins"/>
    <property type="match status" value="1"/>
</dbReference>
<proteinExistence type="inferred from homology"/>
<comment type="function">
    <text evidence="7">Low-potential electron donor to a number of redox enzymes.</text>
</comment>
<accession>A0A7W9SI23</accession>
<dbReference type="NCBIfam" id="TIGR01753">
    <property type="entry name" value="flav_short"/>
    <property type="match status" value="1"/>
</dbReference>
<keyword evidence="4 7" id="KW-0285">Flavoprotein</keyword>
<name>A0A7W9SI23_9FIRM</name>
<dbReference type="RefSeq" id="WP_007158065.1">
    <property type="nucleotide sequence ID" value="NZ_CAUQIH010000011.1"/>
</dbReference>
<dbReference type="InterPro" id="IPR051285">
    <property type="entry name" value="NADH_oxidoreductase_modular"/>
</dbReference>
<dbReference type="PANTHER" id="PTHR32145:SF11">
    <property type="entry name" value="DIFLAVIN FLAVOPROTEIN A 2-RELATED"/>
    <property type="match status" value="1"/>
</dbReference>
<evidence type="ECO:0000313" key="9">
    <source>
        <dbReference type="EMBL" id="MBB6041820.1"/>
    </source>
</evidence>
<dbReference type="GO" id="GO:0009055">
    <property type="term" value="F:electron transfer activity"/>
    <property type="evidence" value="ECO:0007669"/>
    <property type="project" value="UniProtKB-UniRule"/>
</dbReference>
<evidence type="ECO:0000313" key="10">
    <source>
        <dbReference type="Proteomes" id="UP000522163"/>
    </source>
</evidence>
<dbReference type="PROSITE" id="PS00201">
    <property type="entry name" value="FLAVODOXIN"/>
    <property type="match status" value="1"/>
</dbReference>
<evidence type="ECO:0000256" key="1">
    <source>
        <dbReference type="ARBA" id="ARBA00001917"/>
    </source>
</evidence>
<gene>
    <name evidence="9" type="ORF">HNQ46_001810</name>
</gene>
<keyword evidence="5 7" id="KW-0288">FMN</keyword>
<dbReference type="GO" id="GO:0010181">
    <property type="term" value="F:FMN binding"/>
    <property type="evidence" value="ECO:0007669"/>
    <property type="project" value="UniProtKB-UniRule"/>
</dbReference>
<comment type="similarity">
    <text evidence="2 7">Belongs to the flavodoxin family.</text>
</comment>
<dbReference type="Pfam" id="PF00258">
    <property type="entry name" value="Flavodoxin_1"/>
    <property type="match status" value="1"/>
</dbReference>
<dbReference type="Proteomes" id="UP000522163">
    <property type="component" value="Unassembled WGS sequence"/>
</dbReference>
<dbReference type="EMBL" id="JACHHH010000009">
    <property type="protein sequence ID" value="MBB6041820.1"/>
    <property type="molecule type" value="Genomic_DNA"/>
</dbReference>
<evidence type="ECO:0000256" key="7">
    <source>
        <dbReference type="RuleBase" id="RU367037"/>
    </source>
</evidence>
<dbReference type="Gene3D" id="3.40.50.360">
    <property type="match status" value="1"/>
</dbReference>
<protein>
    <recommendedName>
        <fullName evidence="7">Flavodoxin</fullName>
    </recommendedName>
</protein>
<comment type="cofactor">
    <cofactor evidence="1 7">
        <name>FMN</name>
        <dbReference type="ChEBI" id="CHEBI:58210"/>
    </cofactor>
</comment>
<feature type="domain" description="Flavodoxin-like" evidence="8">
    <location>
        <begin position="2"/>
        <end position="138"/>
    </location>
</feature>
<dbReference type="PROSITE" id="PS50902">
    <property type="entry name" value="FLAVODOXIN_LIKE"/>
    <property type="match status" value="1"/>
</dbReference>
<dbReference type="InterPro" id="IPR008254">
    <property type="entry name" value="Flavodoxin/NO_synth"/>
</dbReference>
<evidence type="ECO:0000256" key="5">
    <source>
        <dbReference type="ARBA" id="ARBA00022643"/>
    </source>
</evidence>
<keyword evidence="6 7" id="KW-0249">Electron transport</keyword>
<reference evidence="9 10" key="1">
    <citation type="submission" date="2020-08" db="EMBL/GenBank/DDBJ databases">
        <title>Genomic Encyclopedia of Type Strains, Phase IV (KMG-IV): sequencing the most valuable type-strain genomes for metagenomic binning, comparative biology and taxonomic classification.</title>
        <authorList>
            <person name="Goeker M."/>
        </authorList>
    </citation>
    <scope>NUCLEOTIDE SEQUENCE [LARGE SCALE GENOMIC DNA]</scope>
    <source>
        <strain evidence="9 10">DSM 17245</strain>
    </source>
</reference>
<evidence type="ECO:0000256" key="2">
    <source>
        <dbReference type="ARBA" id="ARBA00005267"/>
    </source>
</evidence>
<comment type="caution">
    <text evidence="9">The sequence shown here is derived from an EMBL/GenBank/DDBJ whole genome shotgun (WGS) entry which is preliminary data.</text>
</comment>
<dbReference type="GeneID" id="85015342"/>
<dbReference type="InterPro" id="IPR001226">
    <property type="entry name" value="Flavodoxin_CS"/>
</dbReference>
<evidence type="ECO:0000259" key="8">
    <source>
        <dbReference type="PROSITE" id="PS50902"/>
    </source>
</evidence>
<sequence length="140" mass="14562">MIHVVFFSQTGNTEEMAKAVTEGIQAAGGEAKMVSVSDISAADLAGDAVYALGCPAMGDEVLDEGEMEPFVEDLLGSVSGKKIGLFGSYDWGDGQWMRDWEARMTGAGAVMVAPPVICNNTPDEEGLANCKALGEALAKA</sequence>
<dbReference type="InterPro" id="IPR010087">
    <property type="entry name" value="Flav_short"/>
</dbReference>
<dbReference type="PANTHER" id="PTHR32145">
    <property type="entry name" value="DIFLAVIN FLAVOPROTEIN A 2-RELATED"/>
    <property type="match status" value="1"/>
</dbReference>